<reference evidence="3 4" key="1">
    <citation type="journal article" date="2016" name="Proc. Natl. Acad. Sci. U.S.A.">
        <title>Comparative genomics of biotechnologically important yeasts.</title>
        <authorList>
            <person name="Riley R."/>
            <person name="Haridas S."/>
            <person name="Wolfe K.H."/>
            <person name="Lopes M.R."/>
            <person name="Hittinger C.T."/>
            <person name="Goeker M."/>
            <person name="Salamov A.A."/>
            <person name="Wisecaver J.H."/>
            <person name="Long T.M."/>
            <person name="Calvey C.H."/>
            <person name="Aerts A.L."/>
            <person name="Barry K.W."/>
            <person name="Choi C."/>
            <person name="Clum A."/>
            <person name="Coughlan A.Y."/>
            <person name="Deshpande S."/>
            <person name="Douglass A.P."/>
            <person name="Hanson S.J."/>
            <person name="Klenk H.-P."/>
            <person name="LaButti K.M."/>
            <person name="Lapidus A."/>
            <person name="Lindquist E.A."/>
            <person name="Lipzen A.M."/>
            <person name="Meier-Kolthoff J.P."/>
            <person name="Ohm R.A."/>
            <person name="Otillar R.P."/>
            <person name="Pangilinan J.L."/>
            <person name="Peng Y."/>
            <person name="Rokas A."/>
            <person name="Rosa C.A."/>
            <person name="Scheuner C."/>
            <person name="Sibirny A.A."/>
            <person name="Slot J.C."/>
            <person name="Stielow J.B."/>
            <person name="Sun H."/>
            <person name="Kurtzman C.P."/>
            <person name="Blackwell M."/>
            <person name="Grigoriev I.V."/>
            <person name="Jeffries T.W."/>
        </authorList>
    </citation>
    <scope>NUCLEOTIDE SEQUENCE [LARGE SCALE GENOMIC DNA]</scope>
    <source>
        <strain evidence="3 4">NRRL Y-11557</strain>
    </source>
</reference>
<gene>
    <name evidence="3" type="ORF">LIPSTDRAFT_70741</name>
</gene>
<dbReference type="PROSITE" id="PS50012">
    <property type="entry name" value="RCC1_3"/>
    <property type="match status" value="1"/>
</dbReference>
<dbReference type="PANTHER" id="PTHR46849">
    <property type="entry name" value="RCC1 DOMAIN-CONTAINING PROTEIN 1"/>
    <property type="match status" value="1"/>
</dbReference>
<dbReference type="OrthoDB" id="5370059at2759"/>
<dbReference type="STRING" id="675824.A0A1E3Q897"/>
<dbReference type="Pfam" id="PF13540">
    <property type="entry name" value="RCC1_2"/>
    <property type="match status" value="1"/>
</dbReference>
<sequence>MPKTWIYAIGLDIFSQLSGASKRAHTVLNSRDCTGESAETDGRKKRKITQDENENEDENVNEMDAGEVLVRPRCIAQGEFQAEVLWVGWSETLLRIDGRVELRGFSAYETETTKLLQLSNGANVVTGFGWADLLGIVDSYGQIWRFKPGTRTTSILYVDKELSSAFDNTVECVTIAGTEHVAVLYDHGTSITTFSSLPDFYAYSETKKKEWRVGSRKRFAQHQHLQFTCMRAGEVHFVALDSGGQVYTWGANLHGELLQPRGSVVRPRVVPALEGIPMRDVATNGFVTASLSQDTKDVYIWGWTPDTRIIGLPNAGDDIAGIIDQFDEDEDIVIESVAVGNGFIVLASSNSITCEICVWFAGGSDLTNMFGLPRSETLVKVNGDWSGKRSDECGVMVSCGTGCIFVSVYQK</sequence>
<dbReference type="Proteomes" id="UP000094385">
    <property type="component" value="Unassembled WGS sequence"/>
</dbReference>
<dbReference type="Gene3D" id="2.130.10.30">
    <property type="entry name" value="Regulator of chromosome condensation 1/beta-lactamase-inhibitor protein II"/>
    <property type="match status" value="1"/>
</dbReference>
<feature type="compositionally biased region" description="Acidic residues" evidence="2">
    <location>
        <begin position="51"/>
        <end position="61"/>
    </location>
</feature>
<dbReference type="InterPro" id="IPR009091">
    <property type="entry name" value="RCC1/BLIP-II"/>
</dbReference>
<dbReference type="InterPro" id="IPR000408">
    <property type="entry name" value="Reg_chr_condens"/>
</dbReference>
<evidence type="ECO:0000256" key="2">
    <source>
        <dbReference type="SAM" id="MobiDB-lite"/>
    </source>
</evidence>
<dbReference type="EMBL" id="KV454293">
    <property type="protein sequence ID" value="ODQ73714.1"/>
    <property type="molecule type" value="Genomic_DNA"/>
</dbReference>
<dbReference type="PANTHER" id="PTHR46849:SF1">
    <property type="entry name" value="RCC1 DOMAIN-CONTAINING PROTEIN 1"/>
    <property type="match status" value="1"/>
</dbReference>
<evidence type="ECO:0000313" key="4">
    <source>
        <dbReference type="Proteomes" id="UP000094385"/>
    </source>
</evidence>
<protein>
    <submittedName>
        <fullName evidence="3">Uncharacterized protein</fullName>
    </submittedName>
</protein>
<dbReference type="SUPFAM" id="SSF50985">
    <property type="entry name" value="RCC1/BLIP-II"/>
    <property type="match status" value="1"/>
</dbReference>
<dbReference type="InterPro" id="IPR052830">
    <property type="entry name" value="RCC1_domain-containing"/>
</dbReference>
<feature type="region of interest" description="Disordered" evidence="2">
    <location>
        <begin position="32"/>
        <end position="61"/>
    </location>
</feature>
<name>A0A1E3Q897_LIPST</name>
<accession>A0A1E3Q897</accession>
<organism evidence="3 4">
    <name type="scientific">Lipomyces starkeyi NRRL Y-11557</name>
    <dbReference type="NCBI Taxonomy" id="675824"/>
    <lineage>
        <taxon>Eukaryota</taxon>
        <taxon>Fungi</taxon>
        <taxon>Dikarya</taxon>
        <taxon>Ascomycota</taxon>
        <taxon>Saccharomycotina</taxon>
        <taxon>Lipomycetes</taxon>
        <taxon>Lipomycetales</taxon>
        <taxon>Lipomycetaceae</taxon>
        <taxon>Lipomyces</taxon>
    </lineage>
</organism>
<evidence type="ECO:0000313" key="3">
    <source>
        <dbReference type="EMBL" id="ODQ73714.1"/>
    </source>
</evidence>
<keyword evidence="4" id="KW-1185">Reference proteome</keyword>
<dbReference type="AlphaFoldDB" id="A0A1E3Q897"/>
<evidence type="ECO:0000256" key="1">
    <source>
        <dbReference type="PROSITE-ProRule" id="PRU00235"/>
    </source>
</evidence>
<feature type="repeat" description="RCC1" evidence="1">
    <location>
        <begin position="244"/>
        <end position="294"/>
    </location>
</feature>
<proteinExistence type="predicted"/>